<dbReference type="AlphaFoldDB" id="E0VZP4"/>
<dbReference type="KEGG" id="phu:Phum_PHUM537120"/>
<evidence type="ECO:0000256" key="4">
    <source>
        <dbReference type="ARBA" id="ARBA00022989"/>
    </source>
</evidence>
<dbReference type="GO" id="GO:0006487">
    <property type="term" value="P:protein N-linked glycosylation"/>
    <property type="evidence" value="ECO:0007669"/>
    <property type="project" value="UniProtKB-UniRule"/>
</dbReference>
<evidence type="ECO:0000256" key="2">
    <source>
        <dbReference type="ARBA" id="ARBA00009825"/>
    </source>
</evidence>
<evidence type="ECO:0000256" key="3">
    <source>
        <dbReference type="ARBA" id="ARBA00022692"/>
    </source>
</evidence>
<comment type="similarity">
    <text evidence="2 6">Belongs to the OST5 family.</text>
</comment>
<dbReference type="PhylomeDB" id="E0VZP4"/>
<dbReference type="InterPro" id="IPR007915">
    <property type="entry name" value="TMEM258/Ost5"/>
</dbReference>
<reference evidence="7" key="1">
    <citation type="submission" date="2007-04" db="EMBL/GenBank/DDBJ databases">
        <title>Annotation of Pediculus humanus corporis strain USDA.</title>
        <authorList>
            <person name="Kirkness E."/>
            <person name="Hannick L."/>
            <person name="Hass B."/>
            <person name="Bruggner R."/>
            <person name="Lawson D."/>
            <person name="Bidwell S."/>
            <person name="Joardar V."/>
            <person name="Caler E."/>
            <person name="Walenz B."/>
            <person name="Inman J."/>
            <person name="Schobel S."/>
            <person name="Galinsky K."/>
            <person name="Amedeo P."/>
            <person name="Strausberg R."/>
        </authorList>
    </citation>
    <scope>NUCLEOTIDE SEQUENCE</scope>
    <source>
        <strain evidence="7">USDA</strain>
    </source>
</reference>
<evidence type="ECO:0000256" key="5">
    <source>
        <dbReference type="ARBA" id="ARBA00023136"/>
    </source>
</evidence>
<organism>
    <name type="scientific">Pediculus humanus subsp. corporis</name>
    <name type="common">Body louse</name>
    <dbReference type="NCBI Taxonomy" id="121224"/>
    <lineage>
        <taxon>Eukaryota</taxon>
        <taxon>Metazoa</taxon>
        <taxon>Ecdysozoa</taxon>
        <taxon>Arthropoda</taxon>
        <taxon>Hexapoda</taxon>
        <taxon>Insecta</taxon>
        <taxon>Pterygota</taxon>
        <taxon>Neoptera</taxon>
        <taxon>Paraneoptera</taxon>
        <taxon>Psocodea</taxon>
        <taxon>Troctomorpha</taxon>
        <taxon>Phthiraptera</taxon>
        <taxon>Anoplura</taxon>
        <taxon>Pediculidae</taxon>
        <taxon>Pediculus</taxon>
    </lineage>
</organism>
<feature type="transmembrane region" description="Helical" evidence="6">
    <location>
        <begin position="60"/>
        <end position="83"/>
    </location>
</feature>
<dbReference type="CTD" id="8235332"/>
<dbReference type="RefSeq" id="XP_002431589.1">
    <property type="nucleotide sequence ID" value="XM_002431544.1"/>
</dbReference>
<feature type="transmembrane region" description="Helical" evidence="6">
    <location>
        <begin position="23"/>
        <end position="48"/>
    </location>
</feature>
<evidence type="ECO:0000256" key="1">
    <source>
        <dbReference type="ARBA" id="ARBA00004141"/>
    </source>
</evidence>
<gene>
    <name evidence="7" type="ORF">Phum_PHUM537120</name>
</gene>
<keyword evidence="5 6" id="KW-0472">Membrane</keyword>
<evidence type="ECO:0000313" key="7">
    <source>
        <dbReference type="EMBL" id="EEB18851.1"/>
    </source>
</evidence>
<dbReference type="Pfam" id="PF05251">
    <property type="entry name" value="Ost5"/>
    <property type="match status" value="1"/>
</dbReference>
<protein>
    <recommendedName>
        <fullName evidence="6">Dolichyl-diphosphooligosaccharide-protein glycosyltransferase subunit TMEM258</fullName>
    </recommendedName>
    <alternativeName>
        <fullName evidence="6">Transmembrane protein 258</fullName>
    </alternativeName>
</protein>
<dbReference type="GO" id="GO:0008250">
    <property type="term" value="C:oligosaccharyltransferase complex"/>
    <property type="evidence" value="ECO:0007669"/>
    <property type="project" value="UniProtKB-UniRule"/>
</dbReference>
<name>E0VZP4_PEDHC</name>
<dbReference type="GeneID" id="8235332"/>
<dbReference type="HOGENOM" id="CLU_180449_0_0_1"/>
<comment type="function">
    <text evidence="6">Subunit of the oligosaccharyl transferase (OST) complex that catalyzes the initial transfer of a defined glycan (Glc(3)Man(9)GlcNAc(2) in eukaryotes) from the lipid carrier dolichol-pyrophosphate to an asparagine residue within an Asn-X-Ser/Thr consensus motif in nascent polypeptide chains, the first step in protein N-glycosylation. N-glycosylation occurs cotranslationally and the complex associates with the Sec61 complex at the channel-forming translocon complex that mediates protein translocation across the endoplasmic reticulum (ER). All subunits are required for a maximal enzyme activity.</text>
</comment>
<comment type="subunit">
    <text evidence="6">Component of the oligosaccharyltransferase (OST) complex.</text>
</comment>
<accession>E0VZP4</accession>
<evidence type="ECO:0000256" key="6">
    <source>
        <dbReference type="RuleBase" id="RU367008"/>
    </source>
</evidence>
<dbReference type="STRING" id="121224.E0VZP4"/>
<keyword evidence="3 6" id="KW-0812">Transmembrane</keyword>
<proteinExistence type="inferred from homology"/>
<comment type="subcellular location">
    <subcellularLocation>
        <location evidence="1 6">Membrane</location>
        <topology evidence="1 6">Multi-pass membrane protein</topology>
    </subcellularLocation>
</comment>
<dbReference type="PANTHER" id="PTHR13636">
    <property type="entry name" value="TRANSMEMBRANE PROTEIN 258"/>
    <property type="match status" value="1"/>
</dbReference>
<dbReference type="OrthoDB" id="18408at2759"/>
<reference evidence="7" key="2">
    <citation type="submission" date="2007-04" db="EMBL/GenBank/DDBJ databases">
        <title>The genome of the human body louse.</title>
        <authorList>
            <consortium name="The Human Body Louse Genome Consortium"/>
            <person name="Kirkness E."/>
            <person name="Walenz B."/>
            <person name="Hass B."/>
            <person name="Bruggner R."/>
            <person name="Strausberg R."/>
        </authorList>
    </citation>
    <scope>NUCLEOTIDE SEQUENCE</scope>
    <source>
        <strain evidence="7">USDA</strain>
    </source>
</reference>
<sequence length="85" mass="9620">MKLSDKVELESMSRYVSPVNPAVFPHLTIVLLGIGIFFTAWFFVYEVTSPKNTRNLFKELLVALVAAFFSGFGVLFLLLWVGIYV</sequence>
<dbReference type="eggNOG" id="KOG4452">
    <property type="taxonomic scope" value="Eukaryota"/>
</dbReference>
<dbReference type="OMA" id="MERYVGP"/>
<dbReference type="EMBL" id="DS235854">
    <property type="protein sequence ID" value="EEB18851.1"/>
    <property type="molecule type" value="Genomic_DNA"/>
</dbReference>
<keyword evidence="4 6" id="KW-1133">Transmembrane helix</keyword>